<dbReference type="InterPro" id="IPR042565">
    <property type="entry name" value="T7SS_EssB_C"/>
</dbReference>
<proteinExistence type="inferred from homology"/>
<feature type="transmembrane region" description="Helical" evidence="3">
    <location>
        <begin position="220"/>
        <end position="241"/>
    </location>
</feature>
<feature type="compositionally biased region" description="Basic and acidic residues" evidence="2">
    <location>
        <begin position="413"/>
        <end position="430"/>
    </location>
</feature>
<evidence type="ECO:0000256" key="1">
    <source>
        <dbReference type="ARBA" id="ARBA00010163"/>
    </source>
</evidence>
<accession>A0A248TG55</accession>
<gene>
    <name evidence="4" type="primary">essB</name>
    <name evidence="4" type="ORF">CKF48_07450</name>
</gene>
<dbReference type="Gene3D" id="1.25.40.680">
    <property type="entry name" value="Type VII secretion system EssB, C-terminal-like domain"/>
    <property type="match status" value="1"/>
</dbReference>
<comment type="similarity">
    <text evidence="1">Belongs to the EssB family.</text>
</comment>
<evidence type="ECO:0000313" key="5">
    <source>
        <dbReference type="Proteomes" id="UP000215137"/>
    </source>
</evidence>
<evidence type="ECO:0000256" key="3">
    <source>
        <dbReference type="SAM" id="Phobius"/>
    </source>
</evidence>
<dbReference type="Proteomes" id="UP000215137">
    <property type="component" value="Chromosome"/>
</dbReference>
<keyword evidence="3" id="KW-0812">Transmembrane</keyword>
<keyword evidence="3" id="KW-0472">Membrane</keyword>
<reference evidence="4 5" key="1">
    <citation type="submission" date="2017-08" db="EMBL/GenBank/DDBJ databases">
        <title>Complete Genome Sequence of Bacillus kochii Oregon-R-modENCODE STRAIN BDGP4, isolated from Drosophila melanogaster gut.</title>
        <authorList>
            <person name="Wan K.H."/>
            <person name="Yu C."/>
            <person name="Park S."/>
            <person name="Hammonds A.S."/>
            <person name="Booth B.W."/>
            <person name="Celniker S.E."/>
        </authorList>
    </citation>
    <scope>NUCLEOTIDE SEQUENCE [LARGE SCALE GENOMIC DNA]</scope>
    <source>
        <strain evidence="4 5">BDGP4</strain>
    </source>
</reference>
<name>A0A248TG55_9BACI</name>
<dbReference type="RefSeq" id="WP_095370751.1">
    <property type="nucleotide sequence ID" value="NZ_CP022983.1"/>
</dbReference>
<evidence type="ECO:0000256" key="2">
    <source>
        <dbReference type="SAM" id="MobiDB-lite"/>
    </source>
</evidence>
<dbReference type="InterPro" id="IPR018778">
    <property type="entry name" value="T7SS_EssB"/>
</dbReference>
<keyword evidence="5" id="KW-1185">Reference proteome</keyword>
<dbReference type="Gene3D" id="1.10.510.10">
    <property type="entry name" value="Transferase(Phosphotransferase) domain 1"/>
    <property type="match status" value="1"/>
</dbReference>
<keyword evidence="3" id="KW-1133">Transmembrane helix</keyword>
<feature type="region of interest" description="Disordered" evidence="2">
    <location>
        <begin position="358"/>
        <end position="430"/>
    </location>
</feature>
<dbReference type="Pfam" id="PF10140">
    <property type="entry name" value="YukC"/>
    <property type="match status" value="1"/>
</dbReference>
<evidence type="ECO:0000313" key="4">
    <source>
        <dbReference type="EMBL" id="ASV67176.1"/>
    </source>
</evidence>
<organism evidence="4 5">
    <name type="scientific">Cytobacillus kochii</name>
    <dbReference type="NCBI Taxonomy" id="859143"/>
    <lineage>
        <taxon>Bacteria</taxon>
        <taxon>Bacillati</taxon>
        <taxon>Bacillota</taxon>
        <taxon>Bacilli</taxon>
        <taxon>Bacillales</taxon>
        <taxon>Bacillaceae</taxon>
        <taxon>Cytobacillus</taxon>
    </lineage>
</organism>
<dbReference type="OrthoDB" id="4975281at2"/>
<feature type="compositionally biased region" description="Acidic residues" evidence="2">
    <location>
        <begin position="394"/>
        <end position="412"/>
    </location>
</feature>
<dbReference type="KEGG" id="bko:CKF48_07450"/>
<dbReference type="AlphaFoldDB" id="A0A248TG55"/>
<dbReference type="NCBIfam" id="TIGR03926">
    <property type="entry name" value="T7_EssB"/>
    <property type="match status" value="1"/>
</dbReference>
<sequence>MSQEKQTYLEKQLGAEYKVNEDKISIIFQKEKIKLDDESEIAMLNEVGSSIEKQIIFTEDELILEFHKPSHLKTFSQLKKSDERSRMIFAAQLIKKVKSHRFTRLHLFICPDNLLIDESLTPHFLHYGVKESLPPYEKEPKEQLNALKATIAATVDGKHQFEQYLQFNQTIDLTPLAADIVAAESVDELLLYVQTKINQLEKNDKQFLKVEKKKWKGMKYTVIGLSVVLIPLIVFSLYTAFITQPKQNAYIKSQEYFLKDDYSQVINTLSGYDVPDMPRVTQYQLAHAYLVNESLSESQRKNILNTITFQADQRYSQYWIYIGRGEPEEALKISRELEDYDLIMYALIHFEEAVKADQSLDEEEKQQQLNDIQNEKEEYERNMEEQEEGSLLNNEEEAQEASTEEETTEEPPVEEKEQPQQKKNNDESKE</sequence>
<feature type="compositionally biased region" description="Basic and acidic residues" evidence="2">
    <location>
        <begin position="373"/>
        <end position="384"/>
    </location>
</feature>
<dbReference type="EMBL" id="CP022983">
    <property type="protein sequence ID" value="ASV67176.1"/>
    <property type="molecule type" value="Genomic_DNA"/>
</dbReference>
<protein>
    <submittedName>
        <fullName evidence="4">Type VII secretion protein EssB</fullName>
    </submittedName>
</protein>